<keyword evidence="1" id="KW-0479">Metal-binding</keyword>
<keyword evidence="4" id="KW-0041">Annexin</keyword>
<accession>A0AAD6EKQ0</accession>
<organism evidence="6 7">
    <name type="scientific">Rhynchospora tenuis</name>
    <dbReference type="NCBI Taxonomy" id="198213"/>
    <lineage>
        <taxon>Eukaryota</taxon>
        <taxon>Viridiplantae</taxon>
        <taxon>Streptophyta</taxon>
        <taxon>Embryophyta</taxon>
        <taxon>Tracheophyta</taxon>
        <taxon>Spermatophyta</taxon>
        <taxon>Magnoliopsida</taxon>
        <taxon>Liliopsida</taxon>
        <taxon>Poales</taxon>
        <taxon>Cyperaceae</taxon>
        <taxon>Cyperoideae</taxon>
        <taxon>Rhynchosporeae</taxon>
        <taxon>Rhynchospora</taxon>
    </lineage>
</organism>
<evidence type="ECO:0000313" key="7">
    <source>
        <dbReference type="Proteomes" id="UP001210211"/>
    </source>
</evidence>
<dbReference type="GO" id="GO:0009414">
    <property type="term" value="P:response to water deprivation"/>
    <property type="evidence" value="ECO:0007669"/>
    <property type="project" value="TreeGrafter"/>
</dbReference>
<comment type="caution">
    <text evidence="6">The sequence shown here is derived from an EMBL/GenBank/DDBJ whole genome shotgun (WGS) entry which is preliminary data.</text>
</comment>
<dbReference type="GO" id="GO:0001786">
    <property type="term" value="F:phosphatidylserine binding"/>
    <property type="evidence" value="ECO:0007669"/>
    <property type="project" value="TreeGrafter"/>
</dbReference>
<proteinExistence type="predicted"/>
<dbReference type="AlphaFoldDB" id="A0AAD6EKQ0"/>
<evidence type="ECO:0008006" key="8">
    <source>
        <dbReference type="Google" id="ProtNLM"/>
    </source>
</evidence>
<dbReference type="GO" id="GO:0005737">
    <property type="term" value="C:cytoplasm"/>
    <property type="evidence" value="ECO:0007669"/>
    <property type="project" value="TreeGrafter"/>
</dbReference>
<dbReference type="Gene3D" id="1.10.220.10">
    <property type="entry name" value="Annexin"/>
    <property type="match status" value="3"/>
</dbReference>
<keyword evidence="7" id="KW-1185">Reference proteome</keyword>
<keyword evidence="2" id="KW-0677">Repeat</keyword>
<name>A0AAD6EKQ0_9POAL</name>
<evidence type="ECO:0000256" key="3">
    <source>
        <dbReference type="ARBA" id="ARBA00022837"/>
    </source>
</evidence>
<dbReference type="GO" id="GO:0009408">
    <property type="term" value="P:response to heat"/>
    <property type="evidence" value="ECO:0007669"/>
    <property type="project" value="TreeGrafter"/>
</dbReference>
<keyword evidence="3" id="KW-0106">Calcium</keyword>
<dbReference type="FunFam" id="1.10.220.10:FF:000006">
    <property type="entry name" value="Annexin"/>
    <property type="match status" value="1"/>
</dbReference>
<dbReference type="Pfam" id="PF00191">
    <property type="entry name" value="Annexin"/>
    <property type="match status" value="3"/>
</dbReference>
<dbReference type="GO" id="GO:0005509">
    <property type="term" value="F:calcium ion binding"/>
    <property type="evidence" value="ECO:0007669"/>
    <property type="project" value="InterPro"/>
</dbReference>
<evidence type="ECO:0000256" key="2">
    <source>
        <dbReference type="ARBA" id="ARBA00022737"/>
    </source>
</evidence>
<keyword evidence="5" id="KW-0111">Calcium/phospholipid-binding</keyword>
<evidence type="ECO:0000256" key="1">
    <source>
        <dbReference type="ARBA" id="ARBA00022723"/>
    </source>
</evidence>
<dbReference type="GO" id="GO:0005544">
    <property type="term" value="F:calcium-dependent phospholipid binding"/>
    <property type="evidence" value="ECO:0007669"/>
    <property type="project" value="UniProtKB-KW"/>
</dbReference>
<dbReference type="EMBL" id="JAMRDG010000002">
    <property type="protein sequence ID" value="KAJ3687976.1"/>
    <property type="molecule type" value="Genomic_DNA"/>
</dbReference>
<dbReference type="GO" id="GO:0005886">
    <property type="term" value="C:plasma membrane"/>
    <property type="evidence" value="ECO:0007669"/>
    <property type="project" value="TreeGrafter"/>
</dbReference>
<sequence>MATEEQLALTRALSGDGGLGVEESTLVSIIGKWRKKPEEISSFRKSFNRLFSINGHIEKCEDDHMQKLVIEFSRFHHITLLWAMHPHERDARWAHQVTHKNHPASILIEIACTRSAEELLGVRRAYQTLFHHSLEEDVAYQIKDSKSKLMVGLVSSYRYEGPKVDNDVAKSEAKALHNAIKTAGANKIIEHDEVVRILTTRSILHLKTIFKYYKELHGKYLEEDLSGDALLLRTVLCIDSPASYFSQVIDNAFKEGAKHAETEGLSRVMVSRSDVDMEEIKEAYTKLYGAKLANIIAKKTHGCFRDSLLSLAGEAINA</sequence>
<dbReference type="GO" id="GO:0009409">
    <property type="term" value="P:response to cold"/>
    <property type="evidence" value="ECO:0007669"/>
    <property type="project" value="TreeGrafter"/>
</dbReference>
<dbReference type="PANTHER" id="PTHR10502">
    <property type="entry name" value="ANNEXIN"/>
    <property type="match status" value="1"/>
</dbReference>
<evidence type="ECO:0000256" key="5">
    <source>
        <dbReference type="ARBA" id="ARBA00023302"/>
    </source>
</evidence>
<dbReference type="SUPFAM" id="SSF47874">
    <property type="entry name" value="Annexin"/>
    <property type="match status" value="1"/>
</dbReference>
<evidence type="ECO:0000256" key="4">
    <source>
        <dbReference type="ARBA" id="ARBA00023216"/>
    </source>
</evidence>
<protein>
    <recommendedName>
        <fullName evidence="8">Annexin</fullName>
    </recommendedName>
</protein>
<evidence type="ECO:0000313" key="6">
    <source>
        <dbReference type="EMBL" id="KAJ3687976.1"/>
    </source>
</evidence>
<dbReference type="PROSITE" id="PS51897">
    <property type="entry name" value="ANNEXIN_2"/>
    <property type="match status" value="1"/>
</dbReference>
<dbReference type="PANTHER" id="PTHR10502:SF196">
    <property type="entry name" value="ANNEXIN D4"/>
    <property type="match status" value="1"/>
</dbReference>
<dbReference type="InterPro" id="IPR037104">
    <property type="entry name" value="Annexin_sf"/>
</dbReference>
<dbReference type="GO" id="GO:0009651">
    <property type="term" value="P:response to salt stress"/>
    <property type="evidence" value="ECO:0007669"/>
    <property type="project" value="TreeGrafter"/>
</dbReference>
<dbReference type="FunFam" id="1.10.220.10:FF:000014">
    <property type="entry name" value="annexin D4"/>
    <property type="match status" value="1"/>
</dbReference>
<gene>
    <name evidence="6" type="ORF">LUZ61_017140</name>
</gene>
<dbReference type="SMART" id="SM00335">
    <property type="entry name" value="ANX"/>
    <property type="match status" value="3"/>
</dbReference>
<dbReference type="InterPro" id="IPR001464">
    <property type="entry name" value="Annexin"/>
</dbReference>
<dbReference type="PRINTS" id="PR00196">
    <property type="entry name" value="ANNEXIN"/>
</dbReference>
<dbReference type="InterPro" id="IPR018502">
    <property type="entry name" value="Annexin_repeat"/>
</dbReference>
<dbReference type="Proteomes" id="UP001210211">
    <property type="component" value="Unassembled WGS sequence"/>
</dbReference>
<reference evidence="6 7" key="1">
    <citation type="journal article" date="2022" name="Cell">
        <title>Repeat-based holocentromeres influence genome architecture and karyotype evolution.</title>
        <authorList>
            <person name="Hofstatter P.G."/>
            <person name="Thangavel G."/>
            <person name="Lux T."/>
            <person name="Neumann P."/>
            <person name="Vondrak T."/>
            <person name="Novak P."/>
            <person name="Zhang M."/>
            <person name="Costa L."/>
            <person name="Castellani M."/>
            <person name="Scott A."/>
            <person name="Toegelov H."/>
            <person name="Fuchs J."/>
            <person name="Mata-Sucre Y."/>
            <person name="Dias Y."/>
            <person name="Vanzela A.L.L."/>
            <person name="Huettel B."/>
            <person name="Almeida C.C.S."/>
            <person name="Simkova H."/>
            <person name="Souza G."/>
            <person name="Pedrosa-Harand A."/>
            <person name="Macas J."/>
            <person name="Mayer K.F.X."/>
            <person name="Houben A."/>
            <person name="Marques A."/>
        </authorList>
    </citation>
    <scope>NUCLEOTIDE SEQUENCE [LARGE SCALE GENOMIC DNA]</scope>
    <source>
        <strain evidence="6">RhyTen1mFocal</strain>
    </source>
</reference>